<evidence type="ECO:0000313" key="2">
    <source>
        <dbReference type="Proteomes" id="UP000502928"/>
    </source>
</evidence>
<dbReference type="EMBL" id="CP049616">
    <property type="protein sequence ID" value="QII45008.1"/>
    <property type="molecule type" value="Genomic_DNA"/>
</dbReference>
<keyword evidence="2" id="KW-1185">Reference proteome</keyword>
<dbReference type="AlphaFoldDB" id="A0A6G7J314"/>
<evidence type="ECO:0000313" key="1">
    <source>
        <dbReference type="EMBL" id="QII45008.1"/>
    </source>
</evidence>
<accession>A0A6G7J314</accession>
<gene>
    <name evidence="1" type="ORF">GVT53_10045</name>
</gene>
<name>A0A6G7J314_9FLAO</name>
<protein>
    <submittedName>
        <fullName evidence="1">Uncharacterized protein</fullName>
    </submittedName>
</protein>
<proteinExistence type="predicted"/>
<sequence>MLKKLRDTFKQRHDILLTKKTKEYYKGLNNKDLVELIIAFPNTSENLSKFCLDLLIQREKNQDLEFEIAKGLEMCYQTKSDKIKVFEYLVKEKNILRSSIYQYAKEFMVKRYFDYYLNGSHWNSKNQILKSSILTELEIQQCAKIAMSDYKKHVEDSLRNIEMYT</sequence>
<dbReference type="RefSeq" id="WP_166248533.1">
    <property type="nucleotide sequence ID" value="NZ_CP049616.1"/>
</dbReference>
<dbReference type="KEGG" id="mut:GVT53_10045"/>
<organism evidence="1 2">
    <name type="scientific">Flagellimonas oceani</name>
    <dbReference type="NCBI Taxonomy" id="2698672"/>
    <lineage>
        <taxon>Bacteria</taxon>
        <taxon>Pseudomonadati</taxon>
        <taxon>Bacteroidota</taxon>
        <taxon>Flavobacteriia</taxon>
        <taxon>Flavobacteriales</taxon>
        <taxon>Flavobacteriaceae</taxon>
        <taxon>Flagellimonas</taxon>
    </lineage>
</organism>
<reference evidence="1 2" key="1">
    <citation type="submission" date="2020-02" db="EMBL/GenBank/DDBJ databases">
        <title>Complete genome of Muricauda sp. 501str8.</title>
        <authorList>
            <person name="Dong B."/>
            <person name="Zhu S."/>
            <person name="Yang J."/>
            <person name="Chen J."/>
        </authorList>
    </citation>
    <scope>NUCLEOTIDE SEQUENCE [LARGE SCALE GENOMIC DNA]</scope>
    <source>
        <strain evidence="1 2">501str8</strain>
    </source>
</reference>
<dbReference type="Proteomes" id="UP000502928">
    <property type="component" value="Chromosome"/>
</dbReference>